<accession>A0A017SGI3</accession>
<dbReference type="GeneID" id="63693607"/>
<organism evidence="1 2">
    <name type="scientific">Aspergillus ruber (strain CBS 135680)</name>
    <dbReference type="NCBI Taxonomy" id="1388766"/>
    <lineage>
        <taxon>Eukaryota</taxon>
        <taxon>Fungi</taxon>
        <taxon>Dikarya</taxon>
        <taxon>Ascomycota</taxon>
        <taxon>Pezizomycotina</taxon>
        <taxon>Eurotiomycetes</taxon>
        <taxon>Eurotiomycetidae</taxon>
        <taxon>Eurotiales</taxon>
        <taxon>Aspergillaceae</taxon>
        <taxon>Aspergillus</taxon>
        <taxon>Aspergillus subgen. Aspergillus</taxon>
    </lineage>
</organism>
<sequence>MSREAVLCVCVGVRGSQPTSGIQFMLQANTHHNDTPKAQTRIKALSQSLNQLHHNTQNHYLLSILSHQKASEAKTLASNDNWRKTHPRLAWLSLGPNNCLVSLSSRNRKLITACLAQPLFRVAS</sequence>
<reference evidence="2" key="1">
    <citation type="journal article" date="2014" name="Nat. Commun.">
        <title>Genomic adaptations of the halophilic Dead Sea filamentous fungus Eurotium rubrum.</title>
        <authorList>
            <person name="Kis-Papo T."/>
            <person name="Weig A.R."/>
            <person name="Riley R."/>
            <person name="Persoh D."/>
            <person name="Salamov A."/>
            <person name="Sun H."/>
            <person name="Lipzen A."/>
            <person name="Wasser S.P."/>
            <person name="Rambold G."/>
            <person name="Grigoriev I.V."/>
            <person name="Nevo E."/>
        </authorList>
    </citation>
    <scope>NUCLEOTIDE SEQUENCE [LARGE SCALE GENOMIC DNA]</scope>
    <source>
        <strain evidence="2">CBS 135680</strain>
    </source>
</reference>
<dbReference type="EMBL" id="KK088419">
    <property type="protein sequence ID" value="EYE96063.1"/>
    <property type="molecule type" value="Genomic_DNA"/>
</dbReference>
<dbReference type="AlphaFoldDB" id="A0A017SGI3"/>
<evidence type="ECO:0000313" key="2">
    <source>
        <dbReference type="Proteomes" id="UP000019804"/>
    </source>
</evidence>
<keyword evidence="2" id="KW-1185">Reference proteome</keyword>
<evidence type="ECO:0000313" key="1">
    <source>
        <dbReference type="EMBL" id="EYE96063.1"/>
    </source>
</evidence>
<dbReference type="HOGENOM" id="CLU_2003434_0_0_1"/>
<dbReference type="RefSeq" id="XP_040639751.1">
    <property type="nucleotide sequence ID" value="XM_040778483.1"/>
</dbReference>
<name>A0A017SGI3_ASPRC</name>
<protein>
    <submittedName>
        <fullName evidence="1">Uncharacterized protein</fullName>
    </submittedName>
</protein>
<gene>
    <name evidence="1" type="ORF">EURHEDRAFT_360107</name>
</gene>
<proteinExistence type="predicted"/>
<dbReference type="Proteomes" id="UP000019804">
    <property type="component" value="Unassembled WGS sequence"/>
</dbReference>